<gene>
    <name evidence="1" type="ORF">ELS17_00540</name>
</gene>
<name>A0A482Y0Z1_9EURY</name>
<dbReference type="EMBL" id="SHMR01000001">
    <property type="protein sequence ID" value="RZH67993.1"/>
    <property type="molecule type" value="Genomic_DNA"/>
</dbReference>
<dbReference type="InterPro" id="IPR036388">
    <property type="entry name" value="WH-like_DNA-bd_sf"/>
</dbReference>
<dbReference type="Proteomes" id="UP000292704">
    <property type="component" value="Unassembled WGS sequence"/>
</dbReference>
<comment type="caution">
    <text evidence="1">The sequence shown here is derived from an EMBL/GenBank/DDBJ whole genome shotgun (WGS) entry which is preliminary data.</text>
</comment>
<reference evidence="1 2" key="1">
    <citation type="submission" date="2019-02" db="EMBL/GenBank/DDBJ databases">
        <title>Genome analysis provides insights into bioremediation potentialities and Haloocin production by Natrinema altunense strain 4.1R isolated from Chott Douz in Tunisian desert.</title>
        <authorList>
            <person name="Najjari A."/>
            <person name="Youssef N."/>
            <person name="Ben Dhia O."/>
            <person name="Ferjani R."/>
            <person name="El Hidri D."/>
            <person name="Ouzari H.I."/>
            <person name="Cherif A."/>
        </authorList>
    </citation>
    <scope>NUCLEOTIDE SEQUENCE [LARGE SCALE GENOMIC DNA]</scope>
    <source>
        <strain evidence="1 2">4.1R</strain>
    </source>
</reference>
<accession>A0A482Y0Z1</accession>
<sequence>MKFDDFLANFDDDSGQKEEIGLIFYYLEIEEDEDSIEQSDVKRTIKRTRSSISLSTVSTYFGRLKKTGWITSTENDGFRLTHTGKREVEARLDDAALDNPRDEEDLFINLNNFEDDDKYQKLVDDINSSYQYRIYDATMVLTRKLFEEMTFEILKTHFAGKDVQMFYDQENSRHYSFGDLLNNLKGGVPTLKRYSRDLDQALVEDIRDLKNEGNEGAHSIRVYFTDEEVEKWSDDATRFAEILYDVLLGARIANEQSDN</sequence>
<dbReference type="RefSeq" id="WP_130169107.1">
    <property type="nucleotide sequence ID" value="NZ_SHMR01000001.1"/>
</dbReference>
<proteinExistence type="predicted"/>
<protein>
    <recommendedName>
        <fullName evidence="3">DUF4145 domain-containing protein</fullName>
    </recommendedName>
</protein>
<dbReference type="InterPro" id="IPR036390">
    <property type="entry name" value="WH_DNA-bd_sf"/>
</dbReference>
<organism evidence="1 2">
    <name type="scientific">Natrinema altunense</name>
    <dbReference type="NCBI Taxonomy" id="222984"/>
    <lineage>
        <taxon>Archaea</taxon>
        <taxon>Methanobacteriati</taxon>
        <taxon>Methanobacteriota</taxon>
        <taxon>Stenosarchaea group</taxon>
        <taxon>Halobacteria</taxon>
        <taxon>Halobacteriales</taxon>
        <taxon>Natrialbaceae</taxon>
        <taxon>Natrinema</taxon>
    </lineage>
</organism>
<evidence type="ECO:0000313" key="1">
    <source>
        <dbReference type="EMBL" id="RZH67993.1"/>
    </source>
</evidence>
<evidence type="ECO:0008006" key="3">
    <source>
        <dbReference type="Google" id="ProtNLM"/>
    </source>
</evidence>
<dbReference type="Gene3D" id="1.10.10.10">
    <property type="entry name" value="Winged helix-like DNA-binding domain superfamily/Winged helix DNA-binding domain"/>
    <property type="match status" value="1"/>
</dbReference>
<dbReference type="OrthoDB" id="176300at2157"/>
<dbReference type="AlphaFoldDB" id="A0A482Y0Z1"/>
<dbReference type="SUPFAM" id="SSF46785">
    <property type="entry name" value="Winged helix' DNA-binding domain"/>
    <property type="match status" value="1"/>
</dbReference>
<evidence type="ECO:0000313" key="2">
    <source>
        <dbReference type="Proteomes" id="UP000292704"/>
    </source>
</evidence>